<dbReference type="Proteomes" id="UP001248709">
    <property type="component" value="Unassembled WGS sequence"/>
</dbReference>
<dbReference type="PANTHER" id="PTHR43415">
    <property type="entry name" value="SPERMIDINE N(1)-ACETYLTRANSFERASE"/>
    <property type="match status" value="1"/>
</dbReference>
<proteinExistence type="predicted"/>
<reference evidence="2 3" key="1">
    <citation type="submission" date="2023-07" db="EMBL/GenBank/DDBJ databases">
        <title>Genomic Encyclopedia of Type Strains, Phase IV (KMG-IV): sequencing the most valuable type-strain genomes for metagenomic binning, comparative biology and taxonomic classification.</title>
        <authorList>
            <person name="Goeker M."/>
        </authorList>
    </citation>
    <scope>NUCLEOTIDE SEQUENCE [LARGE SCALE GENOMIC DNA]</scope>
    <source>
        <strain evidence="2 3">T98</strain>
    </source>
</reference>
<sequence length="181" mass="22076">MLKFIKLQAEHLALLLDWRTQPEVTKYMFSDIEYNYDKQLQWYEAIINNPNERYWVIELNDRLIGLVSLNNIQWRDRRCYWGFYIGEADARIYGGLIGPYVYRYVFEELGFKKIMGEIMEGNENVRKIQIIQGCREVGVLKDHVYKYDKFHNVYVLEMLNTDWLHLKHRYGHCIAEFDYYY</sequence>
<dbReference type="SUPFAM" id="SSF55729">
    <property type="entry name" value="Acyl-CoA N-acyltransferases (Nat)"/>
    <property type="match status" value="1"/>
</dbReference>
<evidence type="ECO:0000313" key="3">
    <source>
        <dbReference type="Proteomes" id="UP001248709"/>
    </source>
</evidence>
<dbReference type="InterPro" id="IPR000182">
    <property type="entry name" value="GNAT_dom"/>
</dbReference>
<evidence type="ECO:0000259" key="1">
    <source>
        <dbReference type="Pfam" id="PF13302"/>
    </source>
</evidence>
<dbReference type="InterPro" id="IPR020036">
    <property type="entry name" value="PseH"/>
</dbReference>
<gene>
    <name evidence="2" type="ORF">J2Z22_003588</name>
</gene>
<dbReference type="EMBL" id="JAUSUY010000016">
    <property type="protein sequence ID" value="MDT3427998.1"/>
    <property type="molecule type" value="Genomic_DNA"/>
</dbReference>
<dbReference type="Gene3D" id="3.40.630.30">
    <property type="match status" value="1"/>
</dbReference>
<comment type="caution">
    <text evidence="2">The sequence shown here is derived from an EMBL/GenBank/DDBJ whole genome shotgun (WGS) entry which is preliminary data.</text>
</comment>
<dbReference type="PANTHER" id="PTHR43415:SF3">
    <property type="entry name" value="GNAT-FAMILY ACETYLTRANSFERASE"/>
    <property type="match status" value="1"/>
</dbReference>
<keyword evidence="3" id="KW-1185">Reference proteome</keyword>
<dbReference type="NCBIfam" id="TIGR03585">
    <property type="entry name" value="PseH"/>
    <property type="match status" value="1"/>
</dbReference>
<dbReference type="RefSeq" id="WP_025701319.1">
    <property type="nucleotide sequence ID" value="NZ_JAUSUY010000016.1"/>
</dbReference>
<organism evidence="2 3">
    <name type="scientific">Paenibacillus forsythiae</name>
    <dbReference type="NCBI Taxonomy" id="365616"/>
    <lineage>
        <taxon>Bacteria</taxon>
        <taxon>Bacillati</taxon>
        <taxon>Bacillota</taxon>
        <taxon>Bacilli</taxon>
        <taxon>Bacillales</taxon>
        <taxon>Paenibacillaceae</taxon>
        <taxon>Paenibacillus</taxon>
    </lineage>
</organism>
<name>A0ABU3HB07_9BACL</name>
<dbReference type="InterPro" id="IPR016181">
    <property type="entry name" value="Acyl_CoA_acyltransferase"/>
</dbReference>
<feature type="domain" description="N-acetyltransferase" evidence="1">
    <location>
        <begin position="4"/>
        <end position="128"/>
    </location>
</feature>
<accession>A0ABU3HB07</accession>
<protein>
    <submittedName>
        <fullName evidence="2">UDP-4-amino-4, 6-dideoxy-N-acetyl-beta-L-altrosamine N-acetyltransferase</fullName>
    </submittedName>
</protein>
<evidence type="ECO:0000313" key="2">
    <source>
        <dbReference type="EMBL" id="MDT3427998.1"/>
    </source>
</evidence>
<dbReference type="Pfam" id="PF13302">
    <property type="entry name" value="Acetyltransf_3"/>
    <property type="match status" value="1"/>
</dbReference>